<protein>
    <recommendedName>
        <fullName evidence="3">Phospholipase D</fullName>
    </recommendedName>
    <alternativeName>
        <fullName evidence="5">Choline phosphatase</fullName>
    </alternativeName>
</protein>
<evidence type="ECO:0000256" key="3">
    <source>
        <dbReference type="ARBA" id="ARBA00018392"/>
    </source>
</evidence>
<dbReference type="RefSeq" id="WP_169943402.1">
    <property type="nucleotide sequence ID" value="NZ_CP053015.1"/>
</dbReference>
<evidence type="ECO:0000256" key="5">
    <source>
        <dbReference type="ARBA" id="ARBA00029594"/>
    </source>
</evidence>
<name>A0A6M4AQA0_9SPHN</name>
<dbReference type="GO" id="GO:0016020">
    <property type="term" value="C:membrane"/>
    <property type="evidence" value="ECO:0007669"/>
    <property type="project" value="TreeGrafter"/>
</dbReference>
<dbReference type="Pfam" id="PF13091">
    <property type="entry name" value="PLDc_2"/>
    <property type="match status" value="2"/>
</dbReference>
<dbReference type="Proteomes" id="UP000503018">
    <property type="component" value="Chromosome"/>
</dbReference>
<comment type="subcellular location">
    <subcellularLocation>
        <location evidence="2">Secreted</location>
    </subcellularLocation>
</comment>
<dbReference type="PROSITE" id="PS50035">
    <property type="entry name" value="PLD"/>
    <property type="match status" value="2"/>
</dbReference>
<dbReference type="Gene3D" id="3.30.870.10">
    <property type="entry name" value="Endonuclease Chain A"/>
    <property type="match status" value="2"/>
</dbReference>
<evidence type="ECO:0000313" key="8">
    <source>
        <dbReference type="Proteomes" id="UP000503018"/>
    </source>
</evidence>
<dbReference type="CDD" id="cd09110">
    <property type="entry name" value="PLDc_CLS_1"/>
    <property type="match status" value="1"/>
</dbReference>
<keyword evidence="8" id="KW-1185">Reference proteome</keyword>
<dbReference type="EMBL" id="CP053015">
    <property type="protein sequence ID" value="QJQ31187.1"/>
    <property type="molecule type" value="Genomic_DNA"/>
</dbReference>
<dbReference type="SUPFAM" id="SSF56024">
    <property type="entry name" value="Phospholipase D/nuclease"/>
    <property type="match status" value="2"/>
</dbReference>
<dbReference type="PANTHER" id="PTHR21248">
    <property type="entry name" value="CARDIOLIPIN SYNTHASE"/>
    <property type="match status" value="1"/>
</dbReference>
<dbReference type="InterPro" id="IPR025202">
    <property type="entry name" value="PLD-like_dom"/>
</dbReference>
<comment type="function">
    <text evidence="1">Could be a virulence factor.</text>
</comment>
<dbReference type="GO" id="GO:0005576">
    <property type="term" value="C:extracellular region"/>
    <property type="evidence" value="ECO:0007669"/>
    <property type="project" value="UniProtKB-SubCell"/>
</dbReference>
<keyword evidence="4" id="KW-0964">Secreted</keyword>
<evidence type="ECO:0000313" key="7">
    <source>
        <dbReference type="EMBL" id="QJQ31187.1"/>
    </source>
</evidence>
<dbReference type="PANTHER" id="PTHR21248:SF23">
    <property type="entry name" value="CARDIOLIPIN SYNTHASE B"/>
    <property type="match status" value="1"/>
</dbReference>
<gene>
    <name evidence="7" type="ORF">GV829_00940</name>
</gene>
<dbReference type="GO" id="GO:0032049">
    <property type="term" value="P:cardiolipin biosynthetic process"/>
    <property type="evidence" value="ECO:0007669"/>
    <property type="project" value="UniProtKB-ARBA"/>
</dbReference>
<evidence type="ECO:0000256" key="4">
    <source>
        <dbReference type="ARBA" id="ARBA00022525"/>
    </source>
</evidence>
<reference evidence="7 8" key="1">
    <citation type="submission" date="2020-01" db="EMBL/GenBank/DDBJ databases">
        <title>Sphingomonas sp. strain CSW-10.</title>
        <authorList>
            <person name="Chen W.-M."/>
        </authorList>
    </citation>
    <scope>NUCLEOTIDE SEQUENCE [LARGE SCALE GENOMIC DNA]</scope>
    <source>
        <strain evidence="7 8">CSW-10</strain>
    </source>
</reference>
<evidence type="ECO:0000256" key="1">
    <source>
        <dbReference type="ARBA" id="ARBA00003145"/>
    </source>
</evidence>
<feature type="domain" description="PLD phosphodiesterase" evidence="6">
    <location>
        <begin position="302"/>
        <end position="328"/>
    </location>
</feature>
<dbReference type="InterPro" id="IPR001736">
    <property type="entry name" value="PLipase_D/transphosphatidylase"/>
</dbReference>
<dbReference type="SMART" id="SM00155">
    <property type="entry name" value="PLDc"/>
    <property type="match status" value="2"/>
</dbReference>
<proteinExistence type="predicted"/>
<organism evidence="7 8">
    <name type="scientific">Sphingomonas lacunae</name>
    <dbReference type="NCBI Taxonomy" id="2698828"/>
    <lineage>
        <taxon>Bacteria</taxon>
        <taxon>Pseudomonadati</taxon>
        <taxon>Pseudomonadota</taxon>
        <taxon>Alphaproteobacteria</taxon>
        <taxon>Sphingomonadales</taxon>
        <taxon>Sphingomonadaceae</taxon>
        <taxon>Sphingomonas</taxon>
    </lineage>
</organism>
<dbReference type="KEGG" id="slan:GV829_00940"/>
<accession>A0A6M4AQA0</accession>
<dbReference type="GO" id="GO:0008808">
    <property type="term" value="F:cardiolipin synthase activity"/>
    <property type="evidence" value="ECO:0007669"/>
    <property type="project" value="TreeGrafter"/>
</dbReference>
<dbReference type="AlphaFoldDB" id="A0A6M4AQA0"/>
<feature type="domain" description="PLD phosphodiesterase" evidence="6">
    <location>
        <begin position="125"/>
        <end position="152"/>
    </location>
</feature>
<evidence type="ECO:0000256" key="2">
    <source>
        <dbReference type="ARBA" id="ARBA00004613"/>
    </source>
</evidence>
<sequence length="415" mass="46617">MTDHPKDPSQTTDRPASDLLRDGFDTLVDGHPISVIPDGPARLIRLLSMIAAAQSTIRMIFYIFDADDSGKAVRDAMTAAARRGVSIDMLLDSFGSARLSDDFFEDLRSAGGRVRWFGTRWTPRYLIRNHQKLVIIDGSSVMTGGFNIADSYFAPAGDPNGWQDLGLVISGPQVPAITKWFDSLSQWMDRDRPRFAALRRLVRTGVPGEGKLRWLVGGPTPLPSPWTSELRRLLASARLLTMSMAYFSPNAGMLRRLARIVRRGGRAELMLAAHSDNAATVGAARLSYRYLLKRGVRIHEFERNRLHNKLLVIDDVVLIGSANLDMRSLFVNMELMLRVEDSAFADRCRALIEAQTHHGSLITYQAHRRREGWLNWLRWSLAWLIVGVIDYSVTRRLNFGLDEDPSLDSGEEDQA</sequence>
<evidence type="ECO:0000259" key="6">
    <source>
        <dbReference type="PROSITE" id="PS50035"/>
    </source>
</evidence>